<accession>A0A1I3ABL8</accession>
<keyword evidence="4" id="KW-1185">Reference proteome</keyword>
<evidence type="ECO:0000313" key="4">
    <source>
        <dbReference type="Proteomes" id="UP000183635"/>
    </source>
</evidence>
<dbReference type="STRING" id="34004.SAMN04488021_1144"/>
<dbReference type="OrthoDB" id="9797736at2"/>
<keyword evidence="1" id="KW-0732">Signal</keyword>
<organism evidence="3 4">
    <name type="scientific">Paracoccus aminovorans</name>
    <dbReference type="NCBI Taxonomy" id="34004"/>
    <lineage>
        <taxon>Bacteria</taxon>
        <taxon>Pseudomonadati</taxon>
        <taxon>Pseudomonadota</taxon>
        <taxon>Alphaproteobacteria</taxon>
        <taxon>Rhodobacterales</taxon>
        <taxon>Paracoccaceae</taxon>
        <taxon>Paracoccus</taxon>
    </lineage>
</organism>
<evidence type="ECO:0000313" key="3">
    <source>
        <dbReference type="EMBL" id="SFH47502.1"/>
    </source>
</evidence>
<dbReference type="PANTHER" id="PTHR30535:SF4">
    <property type="entry name" value="HEMIN-BINDING PERIPLASMIC PROTEIN HMUT"/>
    <property type="match status" value="1"/>
</dbReference>
<gene>
    <name evidence="3" type="ORF">SAMN04488021_1144</name>
</gene>
<dbReference type="Pfam" id="PF01497">
    <property type="entry name" value="Peripla_BP_2"/>
    <property type="match status" value="1"/>
</dbReference>
<dbReference type="Proteomes" id="UP000183635">
    <property type="component" value="Unassembled WGS sequence"/>
</dbReference>
<dbReference type="InterPro" id="IPR050902">
    <property type="entry name" value="ABC_Transporter_SBP"/>
</dbReference>
<evidence type="ECO:0000256" key="1">
    <source>
        <dbReference type="SAM" id="SignalP"/>
    </source>
</evidence>
<dbReference type="Gene3D" id="3.40.50.1980">
    <property type="entry name" value="Nitrogenase molybdenum iron protein domain"/>
    <property type="match status" value="2"/>
</dbReference>
<feature type="signal peptide" evidence="1">
    <location>
        <begin position="1"/>
        <end position="23"/>
    </location>
</feature>
<reference evidence="3 4" key="1">
    <citation type="submission" date="2016-10" db="EMBL/GenBank/DDBJ databases">
        <authorList>
            <person name="de Groot N.N."/>
        </authorList>
    </citation>
    <scope>NUCLEOTIDE SEQUENCE [LARGE SCALE GENOMIC DNA]</scope>
    <source>
        <strain evidence="3 4">DSM 8537</strain>
    </source>
</reference>
<dbReference type="EMBL" id="FOPU01000014">
    <property type="protein sequence ID" value="SFH47502.1"/>
    <property type="molecule type" value="Genomic_DNA"/>
</dbReference>
<dbReference type="AlphaFoldDB" id="A0A1I3ABL8"/>
<evidence type="ECO:0000259" key="2">
    <source>
        <dbReference type="PROSITE" id="PS50983"/>
    </source>
</evidence>
<dbReference type="PANTHER" id="PTHR30535">
    <property type="entry name" value="VITAMIN B12-BINDING PROTEIN"/>
    <property type="match status" value="1"/>
</dbReference>
<dbReference type="PROSITE" id="PS50983">
    <property type="entry name" value="FE_B12_PBP"/>
    <property type="match status" value="1"/>
</dbReference>
<sequence>MRRRALALAPALALAALALGARAESWPEARRVLPLGGSVTEIVYALGEQDRLIGRDTTSNWPPEANALTDVGYLRALSPEGVLSVSPDLIIAEPGAGPPEAVSVLKSTGAPYVAVDDSFDAEGVLRKVDEVAEALGVAEKGRILHEKLAADLAAVGDRAAAVDTPKKVLFVLFLQGGRVTAGGTGTAADGIIRLAGAENAMPSIQGYKALTDEAVIEAAPDVILMMQRGDPEADAAANGASSEADAKRAALAFPALAQTPAGRNGALVMMDGLKLLGFGPRTGEAAAELHDLIYAGG</sequence>
<dbReference type="InterPro" id="IPR002491">
    <property type="entry name" value="ABC_transptr_periplasmic_BD"/>
</dbReference>
<dbReference type="RefSeq" id="WP_074967544.1">
    <property type="nucleotide sequence ID" value="NZ_CBCRYP010000012.1"/>
</dbReference>
<name>A0A1I3ABL8_9RHOB</name>
<feature type="chain" id="PRO_5010173071" evidence="1">
    <location>
        <begin position="24"/>
        <end position="297"/>
    </location>
</feature>
<protein>
    <submittedName>
        <fullName evidence="3">Iron complex transport system substrate-binding protein</fullName>
    </submittedName>
</protein>
<proteinExistence type="predicted"/>
<dbReference type="SUPFAM" id="SSF53807">
    <property type="entry name" value="Helical backbone' metal receptor"/>
    <property type="match status" value="1"/>
</dbReference>
<feature type="domain" description="Fe/B12 periplasmic-binding" evidence="2">
    <location>
        <begin position="31"/>
        <end position="297"/>
    </location>
</feature>